<evidence type="ECO:0000313" key="1">
    <source>
        <dbReference type="EMBL" id="PPR02193.1"/>
    </source>
</evidence>
<sequence length="86" mass="9849">MAYIQAKLKVCQIFRCPTSDLSLTRAFEDFFLNTLLVEWSPEAMTFGPPCHEPRTCQIPFSLDAHGLPIAPELRSGKDYYHFVLDI</sequence>
<evidence type="ECO:0000313" key="2">
    <source>
        <dbReference type="Proteomes" id="UP000284706"/>
    </source>
</evidence>
<proteinExistence type="predicted"/>
<reference evidence="1 2" key="1">
    <citation type="journal article" date="2018" name="Evol. Lett.">
        <title>Horizontal gene cluster transfer increased hallucinogenic mushroom diversity.</title>
        <authorList>
            <person name="Reynolds H.T."/>
            <person name="Vijayakumar V."/>
            <person name="Gluck-Thaler E."/>
            <person name="Korotkin H.B."/>
            <person name="Matheny P.B."/>
            <person name="Slot J.C."/>
        </authorList>
    </citation>
    <scope>NUCLEOTIDE SEQUENCE [LARGE SCALE GENOMIC DNA]</scope>
    <source>
        <strain evidence="1 2">SRW20</strain>
    </source>
</reference>
<name>A0A409YGP7_9AGAR</name>
<dbReference type="InParanoid" id="A0A409YGP7"/>
<dbReference type="Proteomes" id="UP000284706">
    <property type="component" value="Unassembled WGS sequence"/>
</dbReference>
<gene>
    <name evidence="1" type="ORF">CVT26_012132</name>
</gene>
<keyword evidence="2" id="KW-1185">Reference proteome</keyword>
<dbReference type="AlphaFoldDB" id="A0A409YGP7"/>
<comment type="caution">
    <text evidence="1">The sequence shown here is derived from an EMBL/GenBank/DDBJ whole genome shotgun (WGS) entry which is preliminary data.</text>
</comment>
<organism evidence="1 2">
    <name type="scientific">Gymnopilus dilepis</name>
    <dbReference type="NCBI Taxonomy" id="231916"/>
    <lineage>
        <taxon>Eukaryota</taxon>
        <taxon>Fungi</taxon>
        <taxon>Dikarya</taxon>
        <taxon>Basidiomycota</taxon>
        <taxon>Agaricomycotina</taxon>
        <taxon>Agaricomycetes</taxon>
        <taxon>Agaricomycetidae</taxon>
        <taxon>Agaricales</taxon>
        <taxon>Agaricineae</taxon>
        <taxon>Hymenogastraceae</taxon>
        <taxon>Gymnopilus</taxon>
    </lineage>
</organism>
<accession>A0A409YGP7</accession>
<protein>
    <submittedName>
        <fullName evidence="1">Uncharacterized protein</fullName>
    </submittedName>
</protein>
<dbReference type="EMBL" id="NHYE01000867">
    <property type="protein sequence ID" value="PPR02193.1"/>
    <property type="molecule type" value="Genomic_DNA"/>
</dbReference>